<dbReference type="NCBIfam" id="TIGR01764">
    <property type="entry name" value="excise"/>
    <property type="match status" value="1"/>
</dbReference>
<dbReference type="InterPro" id="IPR041657">
    <property type="entry name" value="HTH_17"/>
</dbReference>
<evidence type="ECO:0000313" key="3">
    <source>
        <dbReference type="Proteomes" id="UP000241639"/>
    </source>
</evidence>
<reference evidence="2 3" key="1">
    <citation type="submission" date="2018-04" db="EMBL/GenBank/DDBJ databases">
        <title>Genomic Encyclopedia of Archaeal and Bacterial Type Strains, Phase II (KMG-II): from individual species to whole genera.</title>
        <authorList>
            <person name="Goeker M."/>
        </authorList>
    </citation>
    <scope>NUCLEOTIDE SEQUENCE [LARGE SCALE GENOMIC DNA]</scope>
    <source>
        <strain evidence="2 3">DSM 45169</strain>
    </source>
</reference>
<dbReference type="EMBL" id="PZZP01000001">
    <property type="protein sequence ID" value="PTM58404.1"/>
    <property type="molecule type" value="Genomic_DNA"/>
</dbReference>
<sequence>MGDTQQKKDRLITPKEAAERLAVSPLTIKKWMRDGKIKGTKLMSVWRISEEEVDKLVKNEGDSN</sequence>
<dbReference type="InterPro" id="IPR009061">
    <property type="entry name" value="DNA-bd_dom_put_sf"/>
</dbReference>
<gene>
    <name evidence="2" type="ORF">C8J48_0987</name>
</gene>
<organism evidence="2 3">
    <name type="scientific">Desmospora activa DSM 45169</name>
    <dbReference type="NCBI Taxonomy" id="1121389"/>
    <lineage>
        <taxon>Bacteria</taxon>
        <taxon>Bacillati</taxon>
        <taxon>Bacillota</taxon>
        <taxon>Bacilli</taxon>
        <taxon>Bacillales</taxon>
        <taxon>Thermoactinomycetaceae</taxon>
        <taxon>Desmospora</taxon>
    </lineage>
</organism>
<dbReference type="Gene3D" id="1.10.1660.10">
    <property type="match status" value="1"/>
</dbReference>
<keyword evidence="3" id="KW-1185">Reference proteome</keyword>
<evidence type="ECO:0000313" key="2">
    <source>
        <dbReference type="EMBL" id="PTM58404.1"/>
    </source>
</evidence>
<comment type="caution">
    <text evidence="2">The sequence shown here is derived from an EMBL/GenBank/DDBJ whole genome shotgun (WGS) entry which is preliminary data.</text>
</comment>
<name>A0A2T4Z940_9BACL</name>
<dbReference type="Pfam" id="PF12728">
    <property type="entry name" value="HTH_17"/>
    <property type="match status" value="1"/>
</dbReference>
<feature type="domain" description="Helix-turn-helix" evidence="1">
    <location>
        <begin position="12"/>
        <end position="59"/>
    </location>
</feature>
<dbReference type="InterPro" id="IPR010093">
    <property type="entry name" value="SinI_DNA-bd"/>
</dbReference>
<dbReference type="GO" id="GO:0003677">
    <property type="term" value="F:DNA binding"/>
    <property type="evidence" value="ECO:0007669"/>
    <property type="project" value="InterPro"/>
</dbReference>
<accession>A0A2T4Z940</accession>
<evidence type="ECO:0000259" key="1">
    <source>
        <dbReference type="Pfam" id="PF12728"/>
    </source>
</evidence>
<dbReference type="SUPFAM" id="SSF46955">
    <property type="entry name" value="Putative DNA-binding domain"/>
    <property type="match status" value="1"/>
</dbReference>
<dbReference type="Proteomes" id="UP000241639">
    <property type="component" value="Unassembled WGS sequence"/>
</dbReference>
<dbReference type="RefSeq" id="WP_170105175.1">
    <property type="nucleotide sequence ID" value="NZ_PZZP01000001.1"/>
</dbReference>
<dbReference type="AlphaFoldDB" id="A0A2T4Z940"/>
<proteinExistence type="predicted"/>
<protein>
    <submittedName>
        <fullName evidence="2">Excisionase family DNA binding protein</fullName>
    </submittedName>
</protein>